<name>A0A0G0BRH3_9BACT</name>
<keyword evidence="1" id="KW-1133">Transmembrane helix</keyword>
<dbReference type="EMBL" id="LBPY01000010">
    <property type="protein sequence ID" value="KKP66241.1"/>
    <property type="molecule type" value="Genomic_DNA"/>
</dbReference>
<feature type="transmembrane region" description="Helical" evidence="1">
    <location>
        <begin position="7"/>
        <end position="23"/>
    </location>
</feature>
<reference evidence="2 3" key="1">
    <citation type="journal article" date="2015" name="Nature">
        <title>rRNA introns, odd ribosomes, and small enigmatic genomes across a large radiation of phyla.</title>
        <authorList>
            <person name="Brown C.T."/>
            <person name="Hug L.A."/>
            <person name="Thomas B.C."/>
            <person name="Sharon I."/>
            <person name="Castelle C.J."/>
            <person name="Singh A."/>
            <person name="Wilkins M.J."/>
            <person name="Williams K.H."/>
            <person name="Banfield J.F."/>
        </authorList>
    </citation>
    <scope>NUCLEOTIDE SEQUENCE [LARGE SCALE GENOMIC DNA]</scope>
</reference>
<keyword evidence="1" id="KW-0812">Transmembrane</keyword>
<proteinExistence type="predicted"/>
<protein>
    <submittedName>
        <fullName evidence="2">Uncharacterized protein</fullName>
    </submittedName>
</protein>
<evidence type="ECO:0000256" key="1">
    <source>
        <dbReference type="SAM" id="Phobius"/>
    </source>
</evidence>
<dbReference type="Proteomes" id="UP000034952">
    <property type="component" value="Unassembled WGS sequence"/>
</dbReference>
<accession>A0A0G0BRH3</accession>
<organism evidence="2 3">
    <name type="scientific">Candidatus Nomurabacteria bacterium GW2011_GWE1_35_16</name>
    <dbReference type="NCBI Taxonomy" id="1618761"/>
    <lineage>
        <taxon>Bacteria</taxon>
        <taxon>Candidatus Nomuraibacteriota</taxon>
    </lineage>
</organism>
<comment type="caution">
    <text evidence="2">The sequence shown here is derived from an EMBL/GenBank/DDBJ whole genome shotgun (WGS) entry which is preliminary data.</text>
</comment>
<feature type="transmembrane region" description="Helical" evidence="1">
    <location>
        <begin position="29"/>
        <end position="47"/>
    </location>
</feature>
<gene>
    <name evidence="2" type="ORF">UR64_C0010G0006</name>
</gene>
<evidence type="ECO:0000313" key="3">
    <source>
        <dbReference type="Proteomes" id="UP000034952"/>
    </source>
</evidence>
<keyword evidence="1" id="KW-0472">Membrane</keyword>
<evidence type="ECO:0000313" key="2">
    <source>
        <dbReference type="EMBL" id="KKP66241.1"/>
    </source>
</evidence>
<sequence>MRKERTLFIVGIWVTVLPYFGFPEIWRKVLFIVTGFALIYLAYLFYIETKARLNKEENRIKSFVDNISDGGASH</sequence>
<dbReference type="AlphaFoldDB" id="A0A0G0BRH3"/>